<reference evidence="9 10" key="1">
    <citation type="submission" date="2024-09" db="EMBL/GenBank/DDBJ databases">
        <title>Rethinking Asexuality: The Enigmatic Case of Functional Sexual Genes in Lepraria (Stereocaulaceae).</title>
        <authorList>
            <person name="Doellman M."/>
            <person name="Sun Y."/>
            <person name="Barcenas-Pena A."/>
            <person name="Lumbsch H.T."/>
            <person name="Grewe F."/>
        </authorList>
    </citation>
    <scope>NUCLEOTIDE SEQUENCE [LARGE SCALE GENOMIC DNA]</scope>
    <source>
        <strain evidence="9 10">Grewe 0041</strain>
    </source>
</reference>
<gene>
    <name evidence="9" type="ORF">ABVK25_000627</name>
</gene>
<feature type="region of interest" description="Disordered" evidence="8">
    <location>
        <begin position="1"/>
        <end position="46"/>
    </location>
</feature>
<evidence type="ECO:0000313" key="10">
    <source>
        <dbReference type="Proteomes" id="UP001590951"/>
    </source>
</evidence>
<evidence type="ECO:0000256" key="5">
    <source>
        <dbReference type="ARBA" id="ARBA00022989"/>
    </source>
</evidence>
<evidence type="ECO:0000256" key="3">
    <source>
        <dbReference type="ARBA" id="ARBA00022448"/>
    </source>
</evidence>
<feature type="transmembrane region" description="Helical" evidence="7">
    <location>
        <begin position="388"/>
        <end position="408"/>
    </location>
</feature>
<sequence>MVLPGQNDPTSDEEAVRLLIQDEEEAPPPYTRHSTEDTSRSRTQLDIASEQDRLRKEKSIKRRLYISHFLSTWNSRVFEFACLLFIAHLWKDTLLPVSVYALVRSASAICLAPMVGRYVDRGDRLKTVRLSIVGQRISVLLWIGGFTFAEFMTWGQPRGKVLSLGALLLLIPFGCIEKLCSIMNLVAIERDWVVVISESTSCGLGVLNSQMRRIDLACKLLGPLFIALVDGYQYSLAIMLIFGMNILSILIEYFAIADVYWSVPALRTGRPMVLDPPNYSSAGSEPSILRHPLVYILTQIRFIFKSLYDYSQHTVFLPSLALSLLYLTALSFSGQMIIYLLSVKGPDGRRPTFATTSIGLLRTLAVILEMLATWLAPAVMKKVGPTRAGLWAISWQLIFSWIAVSMNWDVMPAYISAWLLVSGVILSRVGLWSFDLCVQVVVQEGVEPRTRGSFSALEASLQNFFELCAYVSTIVFSRPDEFQYPAFMSAGMVLIAYVLYAEYVRRTRGHLTHLSRCWDGKKGEVQRRRRHGRDIRMQELP</sequence>
<dbReference type="Proteomes" id="UP001590951">
    <property type="component" value="Unassembled WGS sequence"/>
</dbReference>
<dbReference type="Pfam" id="PF06963">
    <property type="entry name" value="FPN1"/>
    <property type="match status" value="1"/>
</dbReference>
<dbReference type="SUPFAM" id="SSF103473">
    <property type="entry name" value="MFS general substrate transporter"/>
    <property type="match status" value="1"/>
</dbReference>
<feature type="transmembrane region" description="Helical" evidence="7">
    <location>
        <begin position="137"/>
        <end position="155"/>
    </location>
</feature>
<keyword evidence="4 7" id="KW-0812">Transmembrane</keyword>
<keyword evidence="7" id="KW-0406">Ion transport</keyword>
<organism evidence="9 10">
    <name type="scientific">Lepraria finkii</name>
    <dbReference type="NCBI Taxonomy" id="1340010"/>
    <lineage>
        <taxon>Eukaryota</taxon>
        <taxon>Fungi</taxon>
        <taxon>Dikarya</taxon>
        <taxon>Ascomycota</taxon>
        <taxon>Pezizomycotina</taxon>
        <taxon>Lecanoromycetes</taxon>
        <taxon>OSLEUM clade</taxon>
        <taxon>Lecanoromycetidae</taxon>
        <taxon>Lecanorales</taxon>
        <taxon>Lecanorineae</taxon>
        <taxon>Stereocaulaceae</taxon>
        <taxon>Lepraria</taxon>
    </lineage>
</organism>
<dbReference type="InterPro" id="IPR009716">
    <property type="entry name" value="Ferroportin-1"/>
</dbReference>
<evidence type="ECO:0000256" key="8">
    <source>
        <dbReference type="SAM" id="MobiDB-lite"/>
    </source>
</evidence>
<comment type="function">
    <text evidence="7">May be involved in iron transport and iron homeostasis.</text>
</comment>
<comment type="subcellular location">
    <subcellularLocation>
        <location evidence="1 7">Membrane</location>
        <topology evidence="1 7">Multi-pass membrane protein</topology>
    </subcellularLocation>
</comment>
<comment type="similarity">
    <text evidence="2 7">Belongs to the ferroportin (FP) (TC 2.A.100) family. SLC40A subfamily.</text>
</comment>
<dbReference type="PANTHER" id="PTHR11660">
    <property type="entry name" value="SOLUTE CARRIER FAMILY 40 MEMBER"/>
    <property type="match status" value="1"/>
</dbReference>
<feature type="transmembrane region" description="Helical" evidence="7">
    <location>
        <begin position="414"/>
        <end position="442"/>
    </location>
</feature>
<keyword evidence="3 7" id="KW-0813">Transport</keyword>
<protein>
    <recommendedName>
        <fullName evidence="7">Solute carrier family 40 member</fullName>
    </recommendedName>
</protein>
<evidence type="ECO:0000313" key="9">
    <source>
        <dbReference type="EMBL" id="KAL2059335.1"/>
    </source>
</evidence>
<feature type="transmembrane region" description="Helical" evidence="7">
    <location>
        <begin position="240"/>
        <end position="263"/>
    </location>
</feature>
<feature type="transmembrane region" description="Helical" evidence="7">
    <location>
        <begin position="93"/>
        <end position="116"/>
    </location>
</feature>
<evidence type="ECO:0000256" key="7">
    <source>
        <dbReference type="RuleBase" id="RU365065"/>
    </source>
</evidence>
<feature type="transmembrane region" description="Helical" evidence="7">
    <location>
        <begin position="64"/>
        <end position="87"/>
    </location>
</feature>
<evidence type="ECO:0000256" key="2">
    <source>
        <dbReference type="ARBA" id="ARBA00006279"/>
    </source>
</evidence>
<dbReference type="InterPro" id="IPR036259">
    <property type="entry name" value="MFS_trans_sf"/>
</dbReference>
<dbReference type="CDD" id="cd17480">
    <property type="entry name" value="MFS_SLC40A1_like"/>
    <property type="match status" value="1"/>
</dbReference>
<accession>A0ABR4BNG0</accession>
<keyword evidence="5 7" id="KW-1133">Transmembrane helix</keyword>
<feature type="transmembrane region" description="Helical" evidence="7">
    <location>
        <begin position="315"/>
        <end position="341"/>
    </location>
</feature>
<keyword evidence="6 7" id="KW-0472">Membrane</keyword>
<keyword evidence="10" id="KW-1185">Reference proteome</keyword>
<feature type="transmembrane region" description="Helical" evidence="7">
    <location>
        <begin position="353"/>
        <end position="376"/>
    </location>
</feature>
<comment type="caution">
    <text evidence="9">The sequence shown here is derived from an EMBL/GenBank/DDBJ whole genome shotgun (WGS) entry which is preliminary data.</text>
</comment>
<proteinExistence type="inferred from homology"/>
<feature type="transmembrane region" description="Helical" evidence="7">
    <location>
        <begin position="161"/>
        <end position="180"/>
    </location>
</feature>
<dbReference type="PANTHER" id="PTHR11660:SF57">
    <property type="entry name" value="SOLUTE CARRIER FAMILY 40 MEMBER"/>
    <property type="match status" value="1"/>
</dbReference>
<name>A0ABR4BNG0_9LECA</name>
<evidence type="ECO:0000256" key="6">
    <source>
        <dbReference type="ARBA" id="ARBA00023136"/>
    </source>
</evidence>
<dbReference type="EMBL" id="JBHFEH010000001">
    <property type="protein sequence ID" value="KAL2059335.1"/>
    <property type="molecule type" value="Genomic_DNA"/>
</dbReference>
<evidence type="ECO:0000256" key="4">
    <source>
        <dbReference type="ARBA" id="ARBA00022692"/>
    </source>
</evidence>
<feature type="transmembrane region" description="Helical" evidence="7">
    <location>
        <begin position="482"/>
        <end position="500"/>
    </location>
</feature>
<evidence type="ECO:0000256" key="1">
    <source>
        <dbReference type="ARBA" id="ARBA00004141"/>
    </source>
</evidence>